<evidence type="ECO:0000313" key="1">
    <source>
        <dbReference type="Ensembl" id="ENSPANP00000053303.1"/>
    </source>
</evidence>
<reference evidence="1" key="2">
    <citation type="submission" date="2025-08" db="UniProtKB">
        <authorList>
            <consortium name="Ensembl"/>
        </authorList>
    </citation>
    <scope>IDENTIFICATION</scope>
</reference>
<organism evidence="1 2">
    <name type="scientific">Papio anubis</name>
    <name type="common">Olive baboon</name>
    <dbReference type="NCBI Taxonomy" id="9555"/>
    <lineage>
        <taxon>Eukaryota</taxon>
        <taxon>Metazoa</taxon>
        <taxon>Chordata</taxon>
        <taxon>Craniata</taxon>
        <taxon>Vertebrata</taxon>
        <taxon>Euteleostomi</taxon>
        <taxon>Mammalia</taxon>
        <taxon>Eutheria</taxon>
        <taxon>Euarchontoglires</taxon>
        <taxon>Primates</taxon>
        <taxon>Haplorrhini</taxon>
        <taxon>Catarrhini</taxon>
        <taxon>Cercopithecidae</taxon>
        <taxon>Cercopithecinae</taxon>
        <taxon>Papio</taxon>
    </lineage>
</organism>
<dbReference type="AlphaFoldDB" id="A0A8I5N9P8"/>
<dbReference type="PRINTS" id="PR02045">
    <property type="entry name" value="F138DOMAIN"/>
</dbReference>
<name>A0A8I5N9P8_PAPAN</name>
<dbReference type="Ensembl" id="ENSPANT00000082615.1">
    <property type="protein sequence ID" value="ENSPANP00000053303.1"/>
    <property type="gene ID" value="ENSPANG00000040860.1"/>
</dbReference>
<reference evidence="1 2" key="1">
    <citation type="submission" date="2012-03" db="EMBL/GenBank/DDBJ databases">
        <title>Whole Genome Assembly of Papio anubis.</title>
        <authorList>
            <person name="Liu Y.L."/>
            <person name="Abraham K.A."/>
            <person name="Akbar H.A."/>
            <person name="Ali S.A."/>
            <person name="Anosike U.A."/>
            <person name="Aqrawi P.A."/>
            <person name="Arias F.A."/>
            <person name="Attaway T.A."/>
            <person name="Awwad R.A."/>
            <person name="Babu C.B."/>
            <person name="Bandaranaike D.B."/>
            <person name="Battles P.B."/>
            <person name="Bell A.B."/>
            <person name="Beltran B.B."/>
            <person name="Berhane-Mersha D.B."/>
            <person name="Bess C.B."/>
            <person name="Bickham C.B."/>
            <person name="Bolden T.B."/>
            <person name="Carter K.C."/>
            <person name="Chau D.C."/>
            <person name="Chavez A.C."/>
            <person name="Clerc-Blankenburg K.C."/>
            <person name="Coyle M.C."/>
            <person name="Dao M.D."/>
            <person name="Davila M.L.D."/>
            <person name="Davy-Carroll L.D."/>
            <person name="Denson S.D."/>
            <person name="Dinh H.D."/>
            <person name="Fernandez S.F."/>
            <person name="Fernando P.F."/>
            <person name="Forbes L.F."/>
            <person name="Francis C.F."/>
            <person name="Francisco L.F."/>
            <person name="Fu Q.F."/>
            <person name="Garcia-Iii R.G."/>
            <person name="Garrett T.G."/>
            <person name="Gross S.G."/>
            <person name="Gubbala S.G."/>
            <person name="Hirani K.H."/>
            <person name="Hogues M.H."/>
            <person name="Hollins B.H."/>
            <person name="Jackson L.J."/>
            <person name="Javaid M.J."/>
            <person name="Jhangiani S.J."/>
            <person name="Johnson A.J."/>
            <person name="Johnson B.J."/>
            <person name="Jones J.J."/>
            <person name="Joshi V.J."/>
            <person name="Kalu J.K."/>
            <person name="Khan N.K."/>
            <person name="Korchina V.K."/>
            <person name="Kovar C.K."/>
            <person name="Lago L.L."/>
            <person name="Lara F.L."/>
            <person name="Le T.-K.L."/>
            <person name="Lee S.L."/>
            <person name="Legall-Iii F.L."/>
            <person name="Lemon S.L."/>
            <person name="Liu J.L."/>
            <person name="Liu Y.-S.L."/>
            <person name="Liyanage D.L."/>
            <person name="Lopez J.L."/>
            <person name="Lorensuhewa L.L."/>
            <person name="Mata R.M."/>
            <person name="Mathew T.M."/>
            <person name="Mercado C.M."/>
            <person name="Mercado I.M."/>
            <person name="Morales K.M."/>
            <person name="Morgan M.M."/>
            <person name="Munidasa M.M."/>
            <person name="Ngo D.N."/>
            <person name="Nguyen L.N."/>
            <person name="Nguyen T.N."/>
            <person name="Nguyen N.N."/>
            <person name="Obregon M.O."/>
            <person name="Okwuonu G.O."/>
            <person name="Ongeri F.O."/>
            <person name="Onwere C.O."/>
            <person name="Osifeso I.O."/>
            <person name="Parra A.P."/>
            <person name="Patil S.P."/>
            <person name="Perez A.P."/>
            <person name="Perez Y.P."/>
            <person name="Pham C.P."/>
            <person name="Pu L.-L.P."/>
            <person name="Puazo M.P."/>
            <person name="Quiroz J.Q."/>
            <person name="Rouhana J.R."/>
            <person name="Ruiz M.R."/>
            <person name="Ruiz S.-J.R."/>
            <person name="Saada N.S."/>
            <person name="Santibanez J.S."/>
            <person name="Scheel M.S."/>
            <person name="Schneider B.S."/>
            <person name="Simmons D.S."/>
            <person name="Sisson I.S."/>
            <person name="Tang L.-Y.T."/>
            <person name="Thornton R.T."/>
            <person name="Tisius J.T."/>
            <person name="Toledanes G.T."/>
            <person name="Trejos Z.T."/>
            <person name="Usmani K.U."/>
            <person name="Varghese R.V."/>
            <person name="Vattathil S.V."/>
            <person name="Vee V.V."/>
            <person name="Walker D.W."/>
            <person name="Weissenberger G.W."/>
            <person name="White C.W."/>
            <person name="Williams A.W."/>
            <person name="Woodworth J.W."/>
            <person name="Wright R.W."/>
            <person name="Zhu Y.Z."/>
            <person name="Han Y.H."/>
            <person name="Newsham I.N."/>
            <person name="Nazareth L.N."/>
            <person name="Worley K.W."/>
            <person name="Muzny D.M."/>
            <person name="Rogers J.R."/>
            <person name="Gibbs R.G."/>
        </authorList>
    </citation>
    <scope>NUCLEOTIDE SEQUENCE [LARGE SCALE GENOMIC DNA]</scope>
</reference>
<accession>A0A8I5N9P8</accession>
<dbReference type="PANTHER" id="PTHR12138">
    <property type="entry name" value="PRIMATE-EXPANDED PROTEIN FAMILY"/>
    <property type="match status" value="1"/>
</dbReference>
<proteinExistence type="predicted"/>
<dbReference type="Proteomes" id="UP000028761">
    <property type="component" value="Chromosome 3"/>
</dbReference>
<dbReference type="PANTHER" id="PTHR12138:SF162">
    <property type="entry name" value="CHROMOSOME UNDETERMINED SCAFFOLD_275, WHOLE GENOME SHOTGUN SEQUENCE"/>
    <property type="match status" value="1"/>
</dbReference>
<dbReference type="GeneTree" id="ENSGT01120000271815"/>
<keyword evidence="2" id="KW-1185">Reference proteome</keyword>
<sequence length="106" mass="11377">MIIVHCTCELLDSSYPLASTSRVPGTTGVCHHAQLIFYIFFVEMGSHCIVQAGLELLASSTPLTWASQSSGIMVVSHNSQPKLTFLKNNSETLHVGSRSATQAGVQ</sequence>
<evidence type="ECO:0000313" key="2">
    <source>
        <dbReference type="Proteomes" id="UP000028761"/>
    </source>
</evidence>
<reference evidence="1" key="3">
    <citation type="submission" date="2025-09" db="UniProtKB">
        <authorList>
            <consortium name="Ensembl"/>
        </authorList>
    </citation>
    <scope>IDENTIFICATION</scope>
</reference>
<protein>
    <submittedName>
        <fullName evidence="1">Uncharacterized protein</fullName>
    </submittedName>
</protein>